<dbReference type="FunFam" id="3.20.20.100:FF:000015">
    <property type="entry name" value="Oxidoreductase, aldo/keto reductase family"/>
    <property type="match status" value="1"/>
</dbReference>
<dbReference type="OrthoDB" id="9804790at2"/>
<dbReference type="HOGENOM" id="CLU_023205_0_1_0"/>
<dbReference type="CDD" id="cd19127">
    <property type="entry name" value="AKR_AKR5B1"/>
    <property type="match status" value="1"/>
</dbReference>
<dbReference type="Gene3D" id="3.20.20.100">
    <property type="entry name" value="NADP-dependent oxidoreductase domain"/>
    <property type="match status" value="1"/>
</dbReference>
<feature type="site" description="Lowers pKa of active site Tyr" evidence="6">
    <location>
        <position position="77"/>
    </location>
</feature>
<dbReference type="PRINTS" id="PR00069">
    <property type="entry name" value="ALDKETRDTASE"/>
</dbReference>
<dbReference type="InterPro" id="IPR036812">
    <property type="entry name" value="NAD(P)_OxRdtase_dom_sf"/>
</dbReference>
<keyword evidence="2" id="KW-0521">NADP</keyword>
<dbReference type="InterPro" id="IPR018170">
    <property type="entry name" value="Aldo/ket_reductase_CS"/>
</dbReference>
<dbReference type="Proteomes" id="UP000000323">
    <property type="component" value="Chromosome 2"/>
</dbReference>
<dbReference type="PIRSF" id="PIRSF000097">
    <property type="entry name" value="AKR"/>
    <property type="match status" value="1"/>
</dbReference>
<proteinExistence type="inferred from homology"/>
<accession>D1CGK7</accession>
<dbReference type="EC" id="1.1.1.274" evidence="8"/>
<comment type="similarity">
    <text evidence="1">Belongs to the aldo/keto reductase family.</text>
</comment>
<evidence type="ECO:0000313" key="8">
    <source>
        <dbReference type="EMBL" id="ACZ42878.1"/>
    </source>
</evidence>
<dbReference type="EMBL" id="CP001826">
    <property type="protein sequence ID" value="ACZ42878.1"/>
    <property type="molecule type" value="Genomic_DNA"/>
</dbReference>
<dbReference type="SUPFAM" id="SSF51430">
    <property type="entry name" value="NAD(P)-linked oxidoreductase"/>
    <property type="match status" value="1"/>
</dbReference>
<dbReference type="InterPro" id="IPR023210">
    <property type="entry name" value="NADP_OxRdtase_dom"/>
</dbReference>
<gene>
    <name evidence="8" type="ordered locus">Tter_1972</name>
</gene>
<dbReference type="PANTHER" id="PTHR43827">
    <property type="entry name" value="2,5-DIKETO-D-GLUCONIC ACID REDUCTASE"/>
    <property type="match status" value="1"/>
</dbReference>
<dbReference type="PROSITE" id="PS00798">
    <property type="entry name" value="ALDOKETO_REDUCTASE_1"/>
    <property type="match status" value="1"/>
</dbReference>
<name>D1CGK7_THET1</name>
<reference evidence="9" key="1">
    <citation type="journal article" date="2010" name="Stand. Genomic Sci.">
        <title>Complete genome sequence of 'Thermobaculum terrenum' type strain (YNP1).</title>
        <authorList>
            <person name="Kiss H."/>
            <person name="Cleland D."/>
            <person name="Lapidus A."/>
            <person name="Lucas S."/>
            <person name="Glavina Del Rio T."/>
            <person name="Nolan M."/>
            <person name="Tice H."/>
            <person name="Han C."/>
            <person name="Goodwin L."/>
            <person name="Pitluck S."/>
            <person name="Liolios K."/>
            <person name="Ivanova N."/>
            <person name="Mavromatis K."/>
            <person name="Ovchinnikova G."/>
            <person name="Pati A."/>
            <person name="Chen A."/>
            <person name="Palaniappan K."/>
            <person name="Land M."/>
            <person name="Hauser L."/>
            <person name="Chang Y."/>
            <person name="Jeffries C."/>
            <person name="Lu M."/>
            <person name="Brettin T."/>
            <person name="Detter J."/>
            <person name="Goker M."/>
            <person name="Tindall B."/>
            <person name="Beck B."/>
            <person name="McDermott T."/>
            <person name="Woyke T."/>
            <person name="Bristow J."/>
            <person name="Eisen J."/>
            <person name="Markowitz V."/>
            <person name="Hugenholtz P."/>
            <person name="Kyrpides N."/>
            <person name="Klenk H."/>
            <person name="Cheng J."/>
        </authorList>
    </citation>
    <scope>NUCLEOTIDE SEQUENCE [LARGE SCALE GENOMIC DNA]</scope>
    <source>
        <strain evidence="9">ATCC BAA-798 / YNP1</strain>
    </source>
</reference>
<dbReference type="RefSeq" id="WP_012875909.1">
    <property type="nucleotide sequence ID" value="NC_013526.1"/>
</dbReference>
<sequence length="298" mass="33300">MDTTRPVVILNNGVEMPVIGFGVFQIPPEQTADAVRNALACGYRLIDTAASYNNERQVGEGIRSSGMGREEVFVQTKLWISDYGYDSALHAFDRSLRKLGLDYVDLYLLHWPVPSDFAATVASYRAVEKLLVDGLVRAIGVCNFSPSHLERLLAEVNTPPAVNQVELHPYFTQRDLREFNAAHGIVTQSWSPICGVYRYFPTDPQKVKNCLEEPVIVDLAAKYAKTSAQVVLRWHLEHGLCPIPKSARPERIAENIDVFDFELTAEEVAAIDALDTGVRGGPDPKLVDTRMFPRRIED</sequence>
<feature type="binding site" evidence="5">
    <location>
        <position position="110"/>
    </location>
    <ligand>
        <name>substrate</name>
    </ligand>
</feature>
<dbReference type="KEGG" id="ttr:Tter_1972"/>
<evidence type="ECO:0000256" key="1">
    <source>
        <dbReference type="ARBA" id="ARBA00007905"/>
    </source>
</evidence>
<evidence type="ECO:0000256" key="5">
    <source>
        <dbReference type="PIRSR" id="PIRSR000097-2"/>
    </source>
</evidence>
<dbReference type="PROSITE" id="PS00062">
    <property type="entry name" value="ALDOKETO_REDUCTASE_2"/>
    <property type="match status" value="1"/>
</dbReference>
<evidence type="ECO:0000256" key="3">
    <source>
        <dbReference type="ARBA" id="ARBA00023002"/>
    </source>
</evidence>
<feature type="active site" description="Proton donor" evidence="4">
    <location>
        <position position="52"/>
    </location>
</feature>
<keyword evidence="9" id="KW-1185">Reference proteome</keyword>
<evidence type="ECO:0000256" key="4">
    <source>
        <dbReference type="PIRSR" id="PIRSR000097-1"/>
    </source>
</evidence>
<protein>
    <submittedName>
        <fullName evidence="8">2,5-didehydrogluconate reductase</fullName>
        <ecNumber evidence="8">1.1.1.274</ecNumber>
    </submittedName>
</protein>
<dbReference type="PANTHER" id="PTHR43827:SF3">
    <property type="entry name" value="NADP-DEPENDENT OXIDOREDUCTASE DOMAIN-CONTAINING PROTEIN"/>
    <property type="match status" value="1"/>
</dbReference>
<feature type="domain" description="NADP-dependent oxidoreductase" evidence="7">
    <location>
        <begin position="25"/>
        <end position="275"/>
    </location>
</feature>
<dbReference type="Pfam" id="PF00248">
    <property type="entry name" value="Aldo_ket_red"/>
    <property type="match status" value="1"/>
</dbReference>
<dbReference type="eggNOG" id="COG0656">
    <property type="taxonomic scope" value="Bacteria"/>
</dbReference>
<evidence type="ECO:0000259" key="7">
    <source>
        <dbReference type="Pfam" id="PF00248"/>
    </source>
</evidence>
<dbReference type="GO" id="GO:0050580">
    <property type="term" value="F:2,5-didehydrogluconate reductase activity"/>
    <property type="evidence" value="ECO:0007669"/>
    <property type="project" value="UniProtKB-EC"/>
</dbReference>
<evidence type="ECO:0000313" key="9">
    <source>
        <dbReference type="Proteomes" id="UP000000323"/>
    </source>
</evidence>
<keyword evidence="3 8" id="KW-0560">Oxidoreductase</keyword>
<evidence type="ECO:0000256" key="6">
    <source>
        <dbReference type="PIRSR" id="PIRSR000097-3"/>
    </source>
</evidence>
<evidence type="ECO:0000256" key="2">
    <source>
        <dbReference type="ARBA" id="ARBA00022857"/>
    </source>
</evidence>
<organism evidence="8 9">
    <name type="scientific">Thermobaculum terrenum (strain ATCC BAA-798 / CCMEE 7001 / YNP1)</name>
    <dbReference type="NCBI Taxonomy" id="525904"/>
    <lineage>
        <taxon>Bacteria</taxon>
        <taxon>Bacillati</taxon>
        <taxon>Chloroflexota</taxon>
        <taxon>Chloroflexia</taxon>
        <taxon>Candidatus Thermobaculales</taxon>
        <taxon>Candidatus Thermobaculaceae</taxon>
        <taxon>Thermobaculum</taxon>
    </lineage>
</organism>
<dbReference type="AlphaFoldDB" id="D1CGK7"/>
<dbReference type="STRING" id="525904.Tter_1972"/>
<dbReference type="InterPro" id="IPR020471">
    <property type="entry name" value="AKR"/>
</dbReference>